<comment type="caution">
    <text evidence="3">The sequence shown here is derived from an EMBL/GenBank/DDBJ whole genome shotgun (WGS) entry which is preliminary data.</text>
</comment>
<evidence type="ECO:0000313" key="3">
    <source>
        <dbReference type="EMBL" id="GJS96696.1"/>
    </source>
</evidence>
<feature type="region of interest" description="Disordered" evidence="2">
    <location>
        <begin position="1"/>
        <end position="21"/>
    </location>
</feature>
<proteinExistence type="predicted"/>
<reference evidence="3" key="1">
    <citation type="journal article" date="2022" name="Int. J. Mol. Sci.">
        <title>Draft Genome of Tanacetum Coccineum: Genomic Comparison of Closely Related Tanacetum-Family Plants.</title>
        <authorList>
            <person name="Yamashiro T."/>
            <person name="Shiraishi A."/>
            <person name="Nakayama K."/>
            <person name="Satake H."/>
        </authorList>
    </citation>
    <scope>NUCLEOTIDE SEQUENCE</scope>
</reference>
<reference evidence="3" key="2">
    <citation type="submission" date="2022-01" db="EMBL/GenBank/DDBJ databases">
        <authorList>
            <person name="Yamashiro T."/>
            <person name="Shiraishi A."/>
            <person name="Satake H."/>
            <person name="Nakayama K."/>
        </authorList>
    </citation>
    <scope>NUCLEOTIDE SEQUENCE</scope>
</reference>
<keyword evidence="4" id="KW-1185">Reference proteome</keyword>
<gene>
    <name evidence="3" type="ORF">Tco_0803664</name>
</gene>
<name>A0ABQ5A511_9ASTR</name>
<organism evidence="3 4">
    <name type="scientific">Tanacetum coccineum</name>
    <dbReference type="NCBI Taxonomy" id="301880"/>
    <lineage>
        <taxon>Eukaryota</taxon>
        <taxon>Viridiplantae</taxon>
        <taxon>Streptophyta</taxon>
        <taxon>Embryophyta</taxon>
        <taxon>Tracheophyta</taxon>
        <taxon>Spermatophyta</taxon>
        <taxon>Magnoliopsida</taxon>
        <taxon>eudicotyledons</taxon>
        <taxon>Gunneridae</taxon>
        <taxon>Pentapetalae</taxon>
        <taxon>asterids</taxon>
        <taxon>campanulids</taxon>
        <taxon>Asterales</taxon>
        <taxon>Asteraceae</taxon>
        <taxon>Asteroideae</taxon>
        <taxon>Anthemideae</taxon>
        <taxon>Anthemidinae</taxon>
        <taxon>Tanacetum</taxon>
    </lineage>
</organism>
<feature type="coiled-coil region" evidence="1">
    <location>
        <begin position="34"/>
        <end position="61"/>
    </location>
</feature>
<sequence>MAAPIEGSLNVEEPHNDLTLPSFELAPTDQERFYEKIEAKISILSDHMKDLEDTLKQFRERYPDDAKFSDVNKRFADMFLDNAEYSSSQEDHMDFGGDDGGAEGSAGDGKEGNDAEGSGALRDVEGCGQKTRFGRTVTKPNMYSPGPKRNPKKANGKKGKSQNTK</sequence>
<evidence type="ECO:0000313" key="4">
    <source>
        <dbReference type="Proteomes" id="UP001151760"/>
    </source>
</evidence>
<dbReference type="Proteomes" id="UP001151760">
    <property type="component" value="Unassembled WGS sequence"/>
</dbReference>
<feature type="compositionally biased region" description="Basic residues" evidence="2">
    <location>
        <begin position="149"/>
        <end position="165"/>
    </location>
</feature>
<accession>A0ABQ5A511</accession>
<evidence type="ECO:0000256" key="1">
    <source>
        <dbReference type="SAM" id="Coils"/>
    </source>
</evidence>
<evidence type="ECO:0000256" key="2">
    <source>
        <dbReference type="SAM" id="MobiDB-lite"/>
    </source>
</evidence>
<keyword evidence="1" id="KW-0175">Coiled coil</keyword>
<protein>
    <submittedName>
        <fullName evidence="3">Uncharacterized protein</fullName>
    </submittedName>
</protein>
<dbReference type="EMBL" id="BQNB010011906">
    <property type="protein sequence ID" value="GJS96696.1"/>
    <property type="molecule type" value="Genomic_DNA"/>
</dbReference>
<feature type="region of interest" description="Disordered" evidence="2">
    <location>
        <begin position="86"/>
        <end position="165"/>
    </location>
</feature>